<keyword evidence="15" id="KW-1185">Reference proteome</keyword>
<reference evidence="9 15" key="3">
    <citation type="submission" date="2021-03" db="EMBL/GenBank/DDBJ databases">
        <title>Clinical course, treatment and visual outcome of an outbreak of Burkholderia contaminans endophthalmitis following cataract surgery.</title>
        <authorList>
            <person name="Lind C."/>
            <person name="Olsen K."/>
            <person name="Angelsen N.K."/>
            <person name="Krefting E.A."/>
            <person name="Fossen K."/>
            <person name="Gravningen K."/>
            <person name="Depoorter E."/>
            <person name="Vandamme P."/>
            <person name="Bertelsen G."/>
        </authorList>
    </citation>
    <scope>NUCLEOTIDE SEQUENCE [LARGE SCALE GENOMIC DNA]</scope>
    <source>
        <strain evidence="9 15">51242556</strain>
    </source>
</reference>
<sequence length="422" mass="47504">MKKKRQTVARQAAARGPLPELPKELLDQLVKGPMTPTEVQDLMLAFNKAIIERAMGAEMNLHLGYPSGQSKPTGQANERNGASGKTVITDRGPVRVEVPRDRDGSFEPILIPKHERRFTGFDERIIAMYARGMSVREIQGFLAEHYGTEVSPDFISSVTDEVMAEALSWQNRPLEPMYPVVFFDALRVKIRDDGVVSNKAVYLALGIQADGQRDVLGLWIEQTEGAKFWLKVFNELKTRGCQDILIAVVDGLKGLTEAISAAYPRTTVQTCIVHLIRNSLEYASYKDRKALATALRPIYAAASEEAARQALQDFADGPWGEKYPTIVQSWQRAWEHVIPFFVFPPEIRRVVYTTNAIESLNMQLRKIIKTRGHFPNDEAAIKLLWLALRNVLAKTVRAAFDWKSAMNQFAILFGERFTQARG</sequence>
<dbReference type="Proteomes" id="UP001172109">
    <property type="component" value="Unassembled WGS sequence"/>
</dbReference>
<evidence type="ECO:0000313" key="15">
    <source>
        <dbReference type="Proteomes" id="UP000664048"/>
    </source>
</evidence>
<evidence type="ECO:0000313" key="12">
    <source>
        <dbReference type="EMBL" id="WFN23509.1"/>
    </source>
</evidence>
<evidence type="ECO:0000313" key="14">
    <source>
        <dbReference type="Proteomes" id="UP000238655"/>
    </source>
</evidence>
<dbReference type="NCBIfam" id="NF033543">
    <property type="entry name" value="transpos_IS256"/>
    <property type="match status" value="1"/>
</dbReference>
<dbReference type="EMBL" id="JAUJQS010000106">
    <property type="protein sequence ID" value="MDN7570960.1"/>
    <property type="molecule type" value="Genomic_DNA"/>
</dbReference>
<comment type="similarity">
    <text evidence="2 6">Belongs to the transposase mutator family.</text>
</comment>
<dbReference type="GO" id="GO:0006313">
    <property type="term" value="P:DNA transposition"/>
    <property type="evidence" value="ECO:0007669"/>
    <property type="project" value="UniProtKB-UniRule"/>
</dbReference>
<keyword evidence="5 6" id="KW-0233">DNA recombination</keyword>
<evidence type="ECO:0000256" key="2">
    <source>
        <dbReference type="ARBA" id="ARBA00010961"/>
    </source>
</evidence>
<dbReference type="EMBL" id="JAGEMX010000057">
    <property type="protein sequence ID" value="MBO1835792.1"/>
    <property type="molecule type" value="Genomic_DNA"/>
</dbReference>
<evidence type="ECO:0000313" key="11">
    <source>
        <dbReference type="EMBL" id="POZ84933.1"/>
    </source>
</evidence>
<dbReference type="GO" id="GO:0004803">
    <property type="term" value="F:transposase activity"/>
    <property type="evidence" value="ECO:0007669"/>
    <property type="project" value="UniProtKB-UniRule"/>
</dbReference>
<reference evidence="10" key="5">
    <citation type="submission" date="2023-07" db="EMBL/GenBank/DDBJ databases">
        <title>A collection of bacterial strains from the Burkholderia cepacia Research Laboratory and Repository.</title>
        <authorList>
            <person name="Lipuma J."/>
            <person name="Spilker T."/>
            <person name="Caverly L."/>
        </authorList>
    </citation>
    <scope>NUCLEOTIDE SEQUENCE</scope>
    <source>
        <strain evidence="10">AU44979</strain>
    </source>
</reference>
<proteinExistence type="inferred from homology"/>
<evidence type="ECO:0000256" key="7">
    <source>
        <dbReference type="SAM" id="MobiDB-lite"/>
    </source>
</evidence>
<dbReference type="PANTHER" id="PTHR33217">
    <property type="entry name" value="TRANSPOSASE FOR INSERTION SEQUENCE ELEMENT IS1081"/>
    <property type="match status" value="1"/>
</dbReference>
<evidence type="ECO:0000313" key="10">
    <source>
        <dbReference type="EMBL" id="MDN7570960.1"/>
    </source>
</evidence>
<evidence type="ECO:0000313" key="16">
    <source>
        <dbReference type="Proteomes" id="UP001220209"/>
    </source>
</evidence>
<evidence type="ECO:0000256" key="5">
    <source>
        <dbReference type="ARBA" id="ARBA00023172"/>
    </source>
</evidence>
<dbReference type="PANTHER" id="PTHR33217:SF5">
    <property type="entry name" value="MUTATOR FAMILY TRANSPOSASE"/>
    <property type="match status" value="1"/>
</dbReference>
<dbReference type="Pfam" id="PF00872">
    <property type="entry name" value="Transposase_mut"/>
    <property type="match status" value="1"/>
</dbReference>
<dbReference type="Proteomes" id="UP000238655">
    <property type="component" value="Chromosome 1"/>
</dbReference>
<feature type="region of interest" description="Disordered" evidence="7">
    <location>
        <begin position="1"/>
        <end position="20"/>
    </location>
</feature>
<evidence type="ECO:0000313" key="9">
    <source>
        <dbReference type="EMBL" id="MBO1835792.1"/>
    </source>
</evidence>
<dbReference type="EMBL" id="CP090643">
    <property type="protein sequence ID" value="WFN23509.1"/>
    <property type="molecule type" value="Genomic_DNA"/>
</dbReference>
<keyword evidence="4 6" id="KW-0238">DNA-binding</keyword>
<keyword evidence="6" id="KW-0814">Transposable element</keyword>
<comment type="function">
    <text evidence="1 6">Required for the transposition of the insertion element.</text>
</comment>
<dbReference type="GO" id="GO:0003677">
    <property type="term" value="F:DNA binding"/>
    <property type="evidence" value="ECO:0007669"/>
    <property type="project" value="UniProtKB-UniRule"/>
</dbReference>
<evidence type="ECO:0000256" key="6">
    <source>
        <dbReference type="RuleBase" id="RU365089"/>
    </source>
</evidence>
<reference evidence="11 14" key="1">
    <citation type="submission" date="2018-01" db="EMBL/GenBank/DDBJ databases">
        <title>Successful Treatment of Persistent Burkholderia cepacia Bacteremia with Ceftazidime-Avibactam.</title>
        <authorList>
            <person name="Tamma P."/>
            <person name="Fan Y."/>
            <person name="Bergman Y."/>
            <person name="Sick-Samuels A."/>
            <person name="Hsu A."/>
            <person name="Timp W."/>
            <person name="Simner P."/>
        </authorList>
    </citation>
    <scope>NUCLEOTIDE SEQUENCE [LARGE SCALE GENOMIC DNA]</scope>
    <source>
        <strain evidence="11 14">170816</strain>
    </source>
</reference>
<evidence type="ECO:0000256" key="4">
    <source>
        <dbReference type="ARBA" id="ARBA00023125"/>
    </source>
</evidence>
<feature type="region of interest" description="Disordered" evidence="7">
    <location>
        <begin position="62"/>
        <end position="87"/>
    </location>
</feature>
<feature type="compositionally biased region" description="Polar residues" evidence="7">
    <location>
        <begin position="67"/>
        <end position="80"/>
    </location>
</feature>
<dbReference type="EMBL" id="JAENIB010000072">
    <property type="protein sequence ID" value="MBK1936296.1"/>
    <property type="molecule type" value="Genomic_DNA"/>
</dbReference>
<keyword evidence="3 6" id="KW-0815">Transposition</keyword>
<dbReference type="Proteomes" id="UP000611459">
    <property type="component" value="Unassembled WGS sequence"/>
</dbReference>
<evidence type="ECO:0000256" key="1">
    <source>
        <dbReference type="ARBA" id="ARBA00002190"/>
    </source>
</evidence>
<dbReference type="OrthoDB" id="165209at2"/>
<protein>
    <recommendedName>
        <fullName evidence="6">Mutator family transposase</fullName>
    </recommendedName>
</protein>
<dbReference type="EMBL" id="CP090644">
    <property type="protein sequence ID" value="WFN23822.1"/>
    <property type="molecule type" value="Genomic_DNA"/>
</dbReference>
<keyword evidence="12" id="KW-0614">Plasmid</keyword>
<dbReference type="Proteomes" id="UP001220209">
    <property type="component" value="Plasmid unnamed2"/>
</dbReference>
<geneLocation type="plasmid" evidence="13 16">
    <name>unnamed2</name>
</geneLocation>
<evidence type="ECO:0000313" key="13">
    <source>
        <dbReference type="EMBL" id="WFN23822.1"/>
    </source>
</evidence>
<evidence type="ECO:0000256" key="3">
    <source>
        <dbReference type="ARBA" id="ARBA00022578"/>
    </source>
</evidence>
<dbReference type="PROSITE" id="PS01007">
    <property type="entry name" value="TRANSPOSASE_MUTATOR"/>
    <property type="match status" value="1"/>
</dbReference>
<organism evidence="11 14">
    <name type="scientific">Burkholderia contaminans</name>
    <dbReference type="NCBI Taxonomy" id="488447"/>
    <lineage>
        <taxon>Bacteria</taxon>
        <taxon>Pseudomonadati</taxon>
        <taxon>Pseudomonadota</taxon>
        <taxon>Betaproteobacteria</taxon>
        <taxon>Burkholderiales</taxon>
        <taxon>Burkholderiaceae</taxon>
        <taxon>Burkholderia</taxon>
        <taxon>Burkholderia cepacia complex</taxon>
    </lineage>
</organism>
<dbReference type="EMBL" id="PQVP01000002">
    <property type="protein sequence ID" value="POZ84933.1"/>
    <property type="molecule type" value="Genomic_DNA"/>
</dbReference>
<gene>
    <name evidence="11" type="ORF">C3743_28260</name>
    <name evidence="9" type="ORF">J4M89_41170</name>
    <name evidence="8" type="ORF">JIN94_41200</name>
    <name evidence="12" type="ORF">LXE91_38895</name>
    <name evidence="13" type="ORF">LXE91_41065</name>
    <name evidence="10" type="ORF">QZM56_41525</name>
</gene>
<dbReference type="InterPro" id="IPR001207">
    <property type="entry name" value="Transposase_mutator"/>
</dbReference>
<name>A0A2S5E0K0_9BURK</name>
<dbReference type="Proteomes" id="UP000664048">
    <property type="component" value="Unassembled WGS sequence"/>
</dbReference>
<reference evidence="12 16" key="4">
    <citation type="submission" date="2021-12" db="EMBL/GenBank/DDBJ databases">
        <title>Genomic and phenotypic characterization of three Burkholderia contaminans isolates recovered from different sources.</title>
        <authorList>
            <person name="Lopez De Volder A."/>
            <person name="Fan Y."/>
            <person name="Nunvar J."/>
            <person name="Herrera T."/>
            <person name="Timp W."/>
            <person name="Degrossi J."/>
        </authorList>
    </citation>
    <scope>NUCLEOTIDE SEQUENCE [LARGE SCALE GENOMIC DNA]</scope>
    <source>
        <strain evidence="12 16">LMG 23361</strain>
        <plasmid evidence="12 16">unnamed1</plasmid>
        <plasmid evidence="13 16">unnamed2</plasmid>
    </source>
</reference>
<reference evidence="8" key="2">
    <citation type="submission" date="2021-01" db="EMBL/GenBank/DDBJ databases">
        <title>Outbreak of Burkholderia contaminns endophthalmitis traced to a clinical ventilation system.</title>
        <authorList>
            <person name="Lipuma J."/>
            <person name="Spilker T."/>
            <person name="Kratholm J."/>
        </authorList>
    </citation>
    <scope>NUCLEOTIDE SEQUENCE</scope>
    <source>
        <strain evidence="8">HI4954</strain>
    </source>
</reference>
<accession>A0A2S5E0K0</accession>
<evidence type="ECO:0000313" key="8">
    <source>
        <dbReference type="EMBL" id="MBK1936296.1"/>
    </source>
</evidence>
<dbReference type="AlphaFoldDB" id="A0A2S5E0K0"/>
<geneLocation type="plasmid" evidence="12 16">
    <name>unnamed1</name>
</geneLocation>
<dbReference type="Proteomes" id="UP001220209">
    <property type="component" value="Plasmid unnamed1"/>
</dbReference>